<protein>
    <submittedName>
        <fullName evidence="1">Uncharacterized protein</fullName>
    </submittedName>
</protein>
<keyword evidence="2" id="KW-1185">Reference proteome</keyword>
<proteinExistence type="predicted"/>
<reference evidence="1 2" key="1">
    <citation type="journal article" date="2019" name="Sci. Rep.">
        <title>Orb-weaving spider Araneus ventricosus genome elucidates the spidroin gene catalogue.</title>
        <authorList>
            <person name="Kono N."/>
            <person name="Nakamura H."/>
            <person name="Ohtoshi R."/>
            <person name="Moran D.A.P."/>
            <person name="Shinohara A."/>
            <person name="Yoshida Y."/>
            <person name="Fujiwara M."/>
            <person name="Mori M."/>
            <person name="Tomita M."/>
            <person name="Arakawa K."/>
        </authorList>
    </citation>
    <scope>NUCLEOTIDE SEQUENCE [LARGE SCALE GENOMIC DNA]</scope>
</reference>
<name>A0A4Y2N4S6_ARAVE</name>
<dbReference type="Proteomes" id="UP000499080">
    <property type="component" value="Unassembled WGS sequence"/>
</dbReference>
<evidence type="ECO:0000313" key="1">
    <source>
        <dbReference type="EMBL" id="GBN33634.1"/>
    </source>
</evidence>
<organism evidence="1 2">
    <name type="scientific">Araneus ventricosus</name>
    <name type="common">Orbweaver spider</name>
    <name type="synonym">Epeira ventricosa</name>
    <dbReference type="NCBI Taxonomy" id="182803"/>
    <lineage>
        <taxon>Eukaryota</taxon>
        <taxon>Metazoa</taxon>
        <taxon>Ecdysozoa</taxon>
        <taxon>Arthropoda</taxon>
        <taxon>Chelicerata</taxon>
        <taxon>Arachnida</taxon>
        <taxon>Araneae</taxon>
        <taxon>Araneomorphae</taxon>
        <taxon>Entelegynae</taxon>
        <taxon>Araneoidea</taxon>
        <taxon>Araneidae</taxon>
        <taxon>Araneus</taxon>
    </lineage>
</organism>
<comment type="caution">
    <text evidence="1">The sequence shown here is derived from an EMBL/GenBank/DDBJ whole genome shotgun (WGS) entry which is preliminary data.</text>
</comment>
<gene>
    <name evidence="1" type="ORF">AVEN_122100_1</name>
</gene>
<evidence type="ECO:0000313" key="2">
    <source>
        <dbReference type="Proteomes" id="UP000499080"/>
    </source>
</evidence>
<dbReference type="AlphaFoldDB" id="A0A4Y2N4S6"/>
<dbReference type="EMBL" id="BGPR01008408">
    <property type="protein sequence ID" value="GBN33634.1"/>
    <property type="molecule type" value="Genomic_DNA"/>
</dbReference>
<accession>A0A4Y2N4S6</accession>
<sequence>MITSIPVRMKHVFTSTCEERRDYAWDLIYGNNQAASRALFGHPEVVARVCQKSLELPVYPLGGWTRDKNTTCSDMMADVNIGDGEYLELRVKFRSVGLKSCSDCD</sequence>